<dbReference type="InterPro" id="IPR003593">
    <property type="entry name" value="AAA+_ATPase"/>
</dbReference>
<dbReference type="PROSITE" id="PS00211">
    <property type="entry name" value="ABC_TRANSPORTER_1"/>
    <property type="match status" value="1"/>
</dbReference>
<dbReference type="InterPro" id="IPR015854">
    <property type="entry name" value="ABC_transpr_LolD-like"/>
</dbReference>
<dbReference type="Pfam" id="PF00005">
    <property type="entry name" value="ABC_tran"/>
    <property type="match status" value="1"/>
</dbReference>
<dbReference type="GO" id="GO:0016887">
    <property type="term" value="F:ATP hydrolysis activity"/>
    <property type="evidence" value="ECO:0007669"/>
    <property type="project" value="InterPro"/>
</dbReference>
<evidence type="ECO:0000313" key="4">
    <source>
        <dbReference type="EMBL" id="MCM6774530.1"/>
    </source>
</evidence>
<feature type="domain" description="ABC transporter" evidence="3">
    <location>
        <begin position="1"/>
        <end position="182"/>
    </location>
</feature>
<dbReference type="EMBL" id="JAMRXG010000005">
    <property type="protein sequence ID" value="MCM6774530.1"/>
    <property type="molecule type" value="Genomic_DNA"/>
</dbReference>
<dbReference type="PANTHER" id="PTHR24220">
    <property type="entry name" value="IMPORT ATP-BINDING PROTEIN"/>
    <property type="match status" value="1"/>
</dbReference>
<proteinExistence type="predicted"/>
<dbReference type="GO" id="GO:0005886">
    <property type="term" value="C:plasma membrane"/>
    <property type="evidence" value="ECO:0007669"/>
    <property type="project" value="TreeGrafter"/>
</dbReference>
<dbReference type="AlphaFoldDB" id="A0A9X2E6G6"/>
<sequence length="182" mass="19982">MAAITGPSGSGKSTLLNCLGLLEPPTSGRIVYERTDLTALNRRKARHYRRNSLGYLFQHYALIENATVADNLELAFTKRATRATRRIRCHRALEQVGLAGRENTTIHQLSGGEQQRVALAQLLIKQPPVILADEPTAALDIANIDIVINILRELTTTGATVIVVTHNDDLRTRADVTHTLGN</sequence>
<keyword evidence="5" id="KW-1185">Reference proteome</keyword>
<gene>
    <name evidence="4" type="ORF">NDR86_13710</name>
</gene>
<dbReference type="PROSITE" id="PS50893">
    <property type="entry name" value="ABC_TRANSPORTER_2"/>
    <property type="match status" value="1"/>
</dbReference>
<evidence type="ECO:0000256" key="2">
    <source>
        <dbReference type="ARBA" id="ARBA00022840"/>
    </source>
</evidence>
<organism evidence="4 5">
    <name type="scientific">Nocardia pulmonis</name>
    <dbReference type="NCBI Taxonomy" id="2951408"/>
    <lineage>
        <taxon>Bacteria</taxon>
        <taxon>Bacillati</taxon>
        <taxon>Actinomycetota</taxon>
        <taxon>Actinomycetes</taxon>
        <taxon>Mycobacteriales</taxon>
        <taxon>Nocardiaceae</taxon>
        <taxon>Nocardia</taxon>
    </lineage>
</organism>
<accession>A0A9X2E6G6</accession>
<dbReference type="GO" id="GO:0022857">
    <property type="term" value="F:transmembrane transporter activity"/>
    <property type="evidence" value="ECO:0007669"/>
    <property type="project" value="TreeGrafter"/>
</dbReference>
<keyword evidence="2 4" id="KW-0067">ATP-binding</keyword>
<dbReference type="InterPro" id="IPR027417">
    <property type="entry name" value="P-loop_NTPase"/>
</dbReference>
<name>A0A9X2E6G6_9NOCA</name>
<dbReference type="Proteomes" id="UP001139157">
    <property type="component" value="Unassembled WGS sequence"/>
</dbReference>
<evidence type="ECO:0000259" key="3">
    <source>
        <dbReference type="PROSITE" id="PS50893"/>
    </source>
</evidence>
<dbReference type="InterPro" id="IPR017871">
    <property type="entry name" value="ABC_transporter-like_CS"/>
</dbReference>
<keyword evidence="1" id="KW-0547">Nucleotide-binding</keyword>
<comment type="caution">
    <text evidence="4">The sequence shown here is derived from an EMBL/GenBank/DDBJ whole genome shotgun (WGS) entry which is preliminary data.</text>
</comment>
<protein>
    <submittedName>
        <fullName evidence="4">ATP-binding cassette domain-containing protein</fullName>
    </submittedName>
</protein>
<evidence type="ECO:0000313" key="5">
    <source>
        <dbReference type="Proteomes" id="UP001139157"/>
    </source>
</evidence>
<dbReference type="SUPFAM" id="SSF52540">
    <property type="entry name" value="P-loop containing nucleoside triphosphate hydrolases"/>
    <property type="match status" value="1"/>
</dbReference>
<dbReference type="InterPro" id="IPR003439">
    <property type="entry name" value="ABC_transporter-like_ATP-bd"/>
</dbReference>
<dbReference type="GO" id="GO:0005524">
    <property type="term" value="F:ATP binding"/>
    <property type="evidence" value="ECO:0007669"/>
    <property type="project" value="UniProtKB-KW"/>
</dbReference>
<dbReference type="PANTHER" id="PTHR24220:SF86">
    <property type="entry name" value="ABC TRANSPORTER ABCH.1"/>
    <property type="match status" value="1"/>
</dbReference>
<dbReference type="Gene3D" id="3.40.50.300">
    <property type="entry name" value="P-loop containing nucleotide triphosphate hydrolases"/>
    <property type="match status" value="1"/>
</dbReference>
<dbReference type="SMART" id="SM00382">
    <property type="entry name" value="AAA"/>
    <property type="match status" value="1"/>
</dbReference>
<evidence type="ECO:0000256" key="1">
    <source>
        <dbReference type="ARBA" id="ARBA00022741"/>
    </source>
</evidence>
<reference evidence="4" key="1">
    <citation type="submission" date="2022-06" db="EMBL/GenBank/DDBJ databases">
        <title>Novel species in genus nocardia.</title>
        <authorList>
            <person name="Li F."/>
        </authorList>
    </citation>
    <scope>NUCLEOTIDE SEQUENCE</scope>
    <source>
        <strain evidence="4">CDC141</strain>
    </source>
</reference>